<dbReference type="SUPFAM" id="SSF110738">
    <property type="entry name" value="Glycerate kinase I"/>
    <property type="match status" value="1"/>
</dbReference>
<name>A0A1J4SA57_9BACT</name>
<dbReference type="Gene3D" id="3.90.1510.10">
    <property type="entry name" value="Glycerate kinase, domain 2"/>
    <property type="match status" value="1"/>
</dbReference>
<dbReference type="GO" id="GO:0008887">
    <property type="term" value="F:glycerate kinase activity"/>
    <property type="evidence" value="ECO:0007669"/>
    <property type="project" value="UniProtKB-UniRule"/>
</dbReference>
<evidence type="ECO:0000256" key="3">
    <source>
        <dbReference type="ARBA" id="ARBA00022777"/>
    </source>
</evidence>
<evidence type="ECO:0000313" key="5">
    <source>
        <dbReference type="EMBL" id="OIN95626.1"/>
    </source>
</evidence>
<evidence type="ECO:0000313" key="6">
    <source>
        <dbReference type="Proteomes" id="UP000182278"/>
    </source>
</evidence>
<evidence type="ECO:0000256" key="4">
    <source>
        <dbReference type="PIRNR" id="PIRNR006078"/>
    </source>
</evidence>
<proteinExistence type="inferred from homology"/>
<dbReference type="GO" id="GO:0031388">
    <property type="term" value="P:organic acid phosphorylation"/>
    <property type="evidence" value="ECO:0007669"/>
    <property type="project" value="UniProtKB-UniRule"/>
</dbReference>
<reference evidence="5 6" key="1">
    <citation type="journal article" date="2016" name="Environ. Microbiol.">
        <title>Genomic resolution of a cold subsurface aquifer community provides metabolic insights for novel microbes adapted to high CO concentrations.</title>
        <authorList>
            <person name="Probst A.J."/>
            <person name="Castelle C.J."/>
            <person name="Singh A."/>
            <person name="Brown C.T."/>
            <person name="Anantharaman K."/>
            <person name="Sharon I."/>
            <person name="Hug L.A."/>
            <person name="Burstein D."/>
            <person name="Emerson J.B."/>
            <person name="Thomas B.C."/>
            <person name="Banfield J.F."/>
        </authorList>
    </citation>
    <scope>NUCLEOTIDE SEQUENCE [LARGE SCALE GENOMIC DNA]</scope>
    <source>
        <strain evidence="5">CG1_02_38_46</strain>
    </source>
</reference>
<keyword evidence="3 4" id="KW-0418">Kinase</keyword>
<evidence type="ECO:0000256" key="1">
    <source>
        <dbReference type="ARBA" id="ARBA00006284"/>
    </source>
</evidence>
<protein>
    <submittedName>
        <fullName evidence="5">Glycerate kinase</fullName>
    </submittedName>
</protein>
<dbReference type="PIRSF" id="PIRSF006078">
    <property type="entry name" value="GlxK"/>
    <property type="match status" value="1"/>
</dbReference>
<dbReference type="Proteomes" id="UP000182278">
    <property type="component" value="Unassembled WGS sequence"/>
</dbReference>
<organism evidence="5 6">
    <name type="scientific">Candidatus Desantisbacteria bacterium CG1_02_38_46</name>
    <dbReference type="NCBI Taxonomy" id="1817893"/>
    <lineage>
        <taxon>Bacteria</taxon>
        <taxon>Candidatus Desantisiibacteriota</taxon>
    </lineage>
</organism>
<dbReference type="InterPro" id="IPR018193">
    <property type="entry name" value="Glyc_kinase_flavodox-like_fold"/>
</dbReference>
<dbReference type="PANTHER" id="PTHR21599">
    <property type="entry name" value="GLYCERATE KINASE"/>
    <property type="match status" value="1"/>
</dbReference>
<dbReference type="AlphaFoldDB" id="A0A1J4SA57"/>
<dbReference type="NCBIfam" id="TIGR00045">
    <property type="entry name" value="glycerate kinase"/>
    <property type="match status" value="1"/>
</dbReference>
<comment type="similarity">
    <text evidence="1 4">Belongs to the glycerate kinase type-1 family.</text>
</comment>
<keyword evidence="2 4" id="KW-0808">Transferase</keyword>
<dbReference type="Pfam" id="PF02595">
    <property type="entry name" value="Gly_kinase"/>
    <property type="match status" value="1"/>
</dbReference>
<evidence type="ECO:0000256" key="2">
    <source>
        <dbReference type="ARBA" id="ARBA00022679"/>
    </source>
</evidence>
<dbReference type="InterPro" id="IPR004381">
    <property type="entry name" value="Glycerate_kinase"/>
</dbReference>
<dbReference type="Gene3D" id="3.40.50.10350">
    <property type="entry name" value="Glycerate kinase, domain 1"/>
    <property type="match status" value="1"/>
</dbReference>
<sequence>MKILVAPNSFKGSCSAINVTNAIEKGILNVLPYVSIEKIPLSDGGDGFLQTSKFANRQIKIYRARVTGPLGKEVNAHYGILGDTAIIEMAQASGLHLIAPEKRNPFFTTTYGTGQLIKLALNRGARKIIIGVGGSATVDGGAGCLQALGVKFIKKNGKEIGFGGRELSKISRIDPAGIEPRVKDTEFIIACDVQNPLTGSRGAAYIYGPQKGANPGMVKILDEGLHNYARVIKKDIGMDVESIKGGGAAGGIGAGLVAIAGAKLKKGIKVIADLTGLGERIKKADLVITGEGKIDNQTIYGKAPIGVAKIAKRYNIPVVAICGSTGEGYEAVYKHGIDVVASIMDSPMEISRAMKEADFLIEKATERFFRRMKQ</sequence>
<dbReference type="PANTHER" id="PTHR21599:SF0">
    <property type="entry name" value="GLYCERATE KINASE"/>
    <property type="match status" value="1"/>
</dbReference>
<dbReference type="InterPro" id="IPR036129">
    <property type="entry name" value="Glycerate_kinase_sf"/>
</dbReference>
<gene>
    <name evidence="5" type="ORF">AUJ66_08900</name>
</gene>
<dbReference type="EMBL" id="MNUO01000133">
    <property type="protein sequence ID" value="OIN95626.1"/>
    <property type="molecule type" value="Genomic_DNA"/>
</dbReference>
<accession>A0A1J4SA57</accession>
<dbReference type="STRING" id="1817893.AUJ66_08900"/>
<comment type="caution">
    <text evidence="5">The sequence shown here is derived from an EMBL/GenBank/DDBJ whole genome shotgun (WGS) entry which is preliminary data.</text>
</comment>
<dbReference type="InterPro" id="IPR018197">
    <property type="entry name" value="Glycerate_kinase_RE-like"/>
</dbReference>